<dbReference type="SMART" id="SM00382">
    <property type="entry name" value="AAA"/>
    <property type="match status" value="2"/>
</dbReference>
<feature type="transmembrane region" description="Helical" evidence="13">
    <location>
        <begin position="58"/>
        <end position="82"/>
    </location>
</feature>
<feature type="transmembrane region" description="Helical" evidence="13">
    <location>
        <begin position="819"/>
        <end position="844"/>
    </location>
</feature>
<dbReference type="InterPro" id="IPR011527">
    <property type="entry name" value="ABC1_TM_dom"/>
</dbReference>
<evidence type="ECO:0000256" key="12">
    <source>
        <dbReference type="SAM" id="MobiDB-lite"/>
    </source>
</evidence>
<feature type="transmembrane region" description="Helical" evidence="13">
    <location>
        <begin position="326"/>
        <end position="348"/>
    </location>
</feature>
<feature type="transmembrane region" description="Helical" evidence="13">
    <location>
        <begin position="187"/>
        <end position="207"/>
    </location>
</feature>
<dbReference type="Pfam" id="PF00005">
    <property type="entry name" value="ABC_tran"/>
    <property type="match status" value="2"/>
</dbReference>
<protein>
    <recommendedName>
        <fullName evidence="18">ATP-binding cassette, subfamily B (MDR/TAP), member 1</fullName>
    </recommendedName>
</protein>
<organism evidence="16 17">
    <name type="scientific">Capronia epimyces CBS 606.96</name>
    <dbReference type="NCBI Taxonomy" id="1182542"/>
    <lineage>
        <taxon>Eukaryota</taxon>
        <taxon>Fungi</taxon>
        <taxon>Dikarya</taxon>
        <taxon>Ascomycota</taxon>
        <taxon>Pezizomycotina</taxon>
        <taxon>Eurotiomycetes</taxon>
        <taxon>Chaetothyriomycetidae</taxon>
        <taxon>Chaetothyriales</taxon>
        <taxon>Herpotrichiellaceae</taxon>
        <taxon>Capronia</taxon>
    </lineage>
</organism>
<keyword evidence="5 13" id="KW-0812">Transmembrane</keyword>
<feature type="domain" description="ABC transmembrane type-1" evidence="15">
    <location>
        <begin position="62"/>
        <end position="355"/>
    </location>
</feature>
<dbReference type="PROSITE" id="PS50893">
    <property type="entry name" value="ABC_TRANSPORTER_2"/>
    <property type="match status" value="2"/>
</dbReference>
<dbReference type="GO" id="GO:0090374">
    <property type="term" value="P:oligopeptide export from mitochondrion"/>
    <property type="evidence" value="ECO:0007669"/>
    <property type="project" value="TreeGrafter"/>
</dbReference>
<evidence type="ECO:0000256" key="2">
    <source>
        <dbReference type="ARBA" id="ARBA00004308"/>
    </source>
</evidence>
<evidence type="ECO:0000313" key="17">
    <source>
        <dbReference type="Proteomes" id="UP000019478"/>
    </source>
</evidence>
<keyword evidence="10 13" id="KW-0472">Membrane</keyword>
<feature type="domain" description="ABC transmembrane type-1" evidence="15">
    <location>
        <begin position="705"/>
        <end position="992"/>
    </location>
</feature>
<dbReference type="InterPro" id="IPR036640">
    <property type="entry name" value="ABC1_TM_sf"/>
</dbReference>
<dbReference type="SUPFAM" id="SSF52540">
    <property type="entry name" value="P-loop containing nucleoside triphosphate hydrolases"/>
    <property type="match status" value="2"/>
</dbReference>
<keyword evidence="4" id="KW-0813">Transport</keyword>
<dbReference type="FunFam" id="3.40.50.300:FF:000913">
    <property type="entry name" value="ABC multidrug transporter SitT"/>
    <property type="match status" value="1"/>
</dbReference>
<reference evidence="16 17" key="1">
    <citation type="submission" date="2013-03" db="EMBL/GenBank/DDBJ databases">
        <title>The Genome Sequence of Capronia epimyces CBS 606.96.</title>
        <authorList>
            <consortium name="The Broad Institute Genomics Platform"/>
            <person name="Cuomo C."/>
            <person name="de Hoog S."/>
            <person name="Gorbushina A."/>
            <person name="Walker B."/>
            <person name="Young S.K."/>
            <person name="Zeng Q."/>
            <person name="Gargeya S."/>
            <person name="Fitzgerald M."/>
            <person name="Haas B."/>
            <person name="Abouelleil A."/>
            <person name="Allen A.W."/>
            <person name="Alvarado L."/>
            <person name="Arachchi H.M."/>
            <person name="Berlin A.M."/>
            <person name="Chapman S.B."/>
            <person name="Gainer-Dewar J."/>
            <person name="Goldberg J."/>
            <person name="Griggs A."/>
            <person name="Gujja S."/>
            <person name="Hansen M."/>
            <person name="Howarth C."/>
            <person name="Imamovic A."/>
            <person name="Ireland A."/>
            <person name="Larimer J."/>
            <person name="McCowan C."/>
            <person name="Murphy C."/>
            <person name="Pearson M."/>
            <person name="Poon T.W."/>
            <person name="Priest M."/>
            <person name="Roberts A."/>
            <person name="Saif S."/>
            <person name="Shea T."/>
            <person name="Sisk P."/>
            <person name="Sykes S."/>
            <person name="Wortman J."/>
            <person name="Nusbaum C."/>
            <person name="Birren B."/>
        </authorList>
    </citation>
    <scope>NUCLEOTIDE SEQUENCE [LARGE SCALE GENOMIC DNA]</scope>
    <source>
        <strain evidence="16 17">CBS 606.96</strain>
    </source>
</reference>
<feature type="transmembrane region" description="Helical" evidence="13">
    <location>
        <begin position="745"/>
        <end position="764"/>
    </location>
</feature>
<dbReference type="InterPro" id="IPR039421">
    <property type="entry name" value="Type_1_exporter"/>
</dbReference>
<keyword evidence="6" id="KW-0677">Repeat</keyword>
<feature type="transmembrane region" description="Helical" evidence="13">
    <location>
        <begin position="292"/>
        <end position="314"/>
    </location>
</feature>
<evidence type="ECO:0000259" key="14">
    <source>
        <dbReference type="PROSITE" id="PS50893"/>
    </source>
</evidence>
<keyword evidence="17" id="KW-1185">Reference proteome</keyword>
<dbReference type="InterPro" id="IPR017871">
    <property type="entry name" value="ABC_transporter-like_CS"/>
</dbReference>
<dbReference type="CDD" id="cd18578">
    <property type="entry name" value="ABC_6TM_Pgp_ABCB1_D2_like"/>
    <property type="match status" value="1"/>
</dbReference>
<keyword evidence="8" id="KW-0067">ATP-binding</keyword>
<evidence type="ECO:0000256" key="9">
    <source>
        <dbReference type="ARBA" id="ARBA00022989"/>
    </source>
</evidence>
<feature type="domain" description="ABC transporter" evidence="14">
    <location>
        <begin position="1033"/>
        <end position="1278"/>
    </location>
</feature>
<dbReference type="PANTHER" id="PTHR43394:SF11">
    <property type="entry name" value="ATP-BINDING CASSETTE TRANSPORTER"/>
    <property type="match status" value="1"/>
</dbReference>
<dbReference type="Proteomes" id="UP000019478">
    <property type="component" value="Unassembled WGS sequence"/>
</dbReference>
<dbReference type="PROSITE" id="PS50929">
    <property type="entry name" value="ABC_TM1F"/>
    <property type="match status" value="2"/>
</dbReference>
<dbReference type="InterPro" id="IPR003439">
    <property type="entry name" value="ABC_transporter-like_ATP-bd"/>
</dbReference>
<evidence type="ECO:0000256" key="13">
    <source>
        <dbReference type="SAM" id="Phobius"/>
    </source>
</evidence>
<dbReference type="STRING" id="1182542.W9Z5I6"/>
<evidence type="ECO:0000256" key="6">
    <source>
        <dbReference type="ARBA" id="ARBA00022737"/>
    </source>
</evidence>
<evidence type="ECO:0000256" key="11">
    <source>
        <dbReference type="ARBA" id="ARBA00023180"/>
    </source>
</evidence>
<evidence type="ECO:0008006" key="18">
    <source>
        <dbReference type="Google" id="ProtNLM"/>
    </source>
</evidence>
<dbReference type="InterPro" id="IPR027417">
    <property type="entry name" value="P-loop_NTPase"/>
</dbReference>
<comment type="similarity">
    <text evidence="3">Belongs to the ABC transporter superfamily. ABCB family. Multidrug resistance exporter (TC 3.A.1.201) subfamily.</text>
</comment>
<proteinExistence type="inferred from homology"/>
<dbReference type="CDD" id="cd18577">
    <property type="entry name" value="ABC_6TM_Pgp_ABCB1_D1_like"/>
    <property type="match status" value="1"/>
</dbReference>
<keyword evidence="9 13" id="KW-1133">Transmembrane helix</keyword>
<gene>
    <name evidence="16" type="ORF">A1O3_02836</name>
</gene>
<comment type="subcellular location">
    <subcellularLocation>
        <location evidence="2">Endomembrane system</location>
    </subcellularLocation>
    <subcellularLocation>
        <location evidence="1">Membrane</location>
        <topology evidence="1">Multi-pass membrane protein</topology>
    </subcellularLocation>
</comment>
<evidence type="ECO:0000256" key="7">
    <source>
        <dbReference type="ARBA" id="ARBA00022741"/>
    </source>
</evidence>
<feature type="compositionally biased region" description="Pro residues" evidence="12">
    <location>
        <begin position="1"/>
        <end position="10"/>
    </location>
</feature>
<dbReference type="RefSeq" id="XP_007731166.1">
    <property type="nucleotide sequence ID" value="XM_007732976.1"/>
</dbReference>
<feature type="transmembrane region" description="Helical" evidence="13">
    <location>
        <begin position="701"/>
        <end position="725"/>
    </location>
</feature>
<dbReference type="InterPro" id="IPR003593">
    <property type="entry name" value="AAA+_ATPase"/>
</dbReference>
<dbReference type="GO" id="GO:0016887">
    <property type="term" value="F:ATP hydrolysis activity"/>
    <property type="evidence" value="ECO:0007669"/>
    <property type="project" value="InterPro"/>
</dbReference>
<feature type="transmembrane region" description="Helical" evidence="13">
    <location>
        <begin position="927"/>
        <end position="951"/>
    </location>
</feature>
<name>W9Z5I6_9EURO</name>
<accession>W9Z5I6</accession>
<feature type="domain" description="ABC transporter" evidence="14">
    <location>
        <begin position="388"/>
        <end position="636"/>
    </location>
</feature>
<dbReference type="eggNOG" id="KOG0055">
    <property type="taxonomic scope" value="Eukaryota"/>
</dbReference>
<feature type="transmembrane region" description="Helical" evidence="13">
    <location>
        <begin position="850"/>
        <end position="870"/>
    </location>
</feature>
<evidence type="ECO:0000256" key="4">
    <source>
        <dbReference type="ARBA" id="ARBA00022448"/>
    </source>
</evidence>
<dbReference type="GeneID" id="19166966"/>
<dbReference type="Gene3D" id="1.20.1560.10">
    <property type="entry name" value="ABC transporter type 1, transmembrane domain"/>
    <property type="match status" value="1"/>
</dbReference>
<evidence type="ECO:0000313" key="16">
    <source>
        <dbReference type="EMBL" id="EXJ89769.1"/>
    </source>
</evidence>
<dbReference type="GO" id="GO:0015421">
    <property type="term" value="F:ABC-type oligopeptide transporter activity"/>
    <property type="evidence" value="ECO:0007669"/>
    <property type="project" value="TreeGrafter"/>
</dbReference>
<evidence type="ECO:0000256" key="8">
    <source>
        <dbReference type="ARBA" id="ARBA00022840"/>
    </source>
</evidence>
<dbReference type="Pfam" id="PF00664">
    <property type="entry name" value="ABC_membrane"/>
    <property type="match status" value="2"/>
</dbReference>
<feature type="transmembrane region" description="Helical" evidence="13">
    <location>
        <begin position="112"/>
        <end position="133"/>
    </location>
</feature>
<evidence type="ECO:0000256" key="3">
    <source>
        <dbReference type="ARBA" id="ARBA00007577"/>
    </source>
</evidence>
<dbReference type="GO" id="GO:0005524">
    <property type="term" value="F:ATP binding"/>
    <property type="evidence" value="ECO:0007669"/>
    <property type="project" value="UniProtKB-KW"/>
</dbReference>
<dbReference type="HOGENOM" id="CLU_000604_17_8_1"/>
<dbReference type="FunFam" id="1.20.1560.10:FF:000057">
    <property type="entry name" value="ABC multidrug transporter SitT"/>
    <property type="match status" value="1"/>
</dbReference>
<dbReference type="FunFam" id="3.40.50.300:FF:001530">
    <property type="entry name" value="ABC multidrug transporter (Eurofung)"/>
    <property type="match status" value="1"/>
</dbReference>
<dbReference type="SUPFAM" id="SSF90123">
    <property type="entry name" value="ABC transporter transmembrane region"/>
    <property type="match status" value="2"/>
</dbReference>
<evidence type="ECO:0000256" key="10">
    <source>
        <dbReference type="ARBA" id="ARBA00023136"/>
    </source>
</evidence>
<feature type="transmembrane region" description="Helical" evidence="13">
    <location>
        <begin position="213"/>
        <end position="234"/>
    </location>
</feature>
<keyword evidence="11" id="KW-0325">Glycoprotein</keyword>
<evidence type="ECO:0000259" key="15">
    <source>
        <dbReference type="PROSITE" id="PS50929"/>
    </source>
</evidence>
<dbReference type="PROSITE" id="PS00211">
    <property type="entry name" value="ABC_TRANSPORTER_1"/>
    <property type="match status" value="2"/>
</dbReference>
<dbReference type="GO" id="GO:0005743">
    <property type="term" value="C:mitochondrial inner membrane"/>
    <property type="evidence" value="ECO:0007669"/>
    <property type="project" value="TreeGrafter"/>
</dbReference>
<dbReference type="OrthoDB" id="6500128at2759"/>
<dbReference type="EMBL" id="AMGY01000002">
    <property type="protein sequence ID" value="EXJ89769.1"/>
    <property type="molecule type" value="Genomic_DNA"/>
</dbReference>
<dbReference type="GO" id="GO:0012505">
    <property type="term" value="C:endomembrane system"/>
    <property type="evidence" value="ECO:0007669"/>
    <property type="project" value="UniProtKB-SubCell"/>
</dbReference>
<keyword evidence="7" id="KW-0547">Nucleotide-binding</keyword>
<comment type="caution">
    <text evidence="16">The sequence shown here is derived from an EMBL/GenBank/DDBJ whole genome shotgun (WGS) entry which is preliminary data.</text>
</comment>
<dbReference type="PANTHER" id="PTHR43394">
    <property type="entry name" value="ATP-DEPENDENT PERMEASE MDL1, MITOCHONDRIAL"/>
    <property type="match status" value="1"/>
</dbReference>
<evidence type="ECO:0000256" key="5">
    <source>
        <dbReference type="ARBA" id="ARBA00022692"/>
    </source>
</evidence>
<feature type="region of interest" description="Disordered" evidence="12">
    <location>
        <begin position="1"/>
        <end position="23"/>
    </location>
</feature>
<evidence type="ECO:0000256" key="1">
    <source>
        <dbReference type="ARBA" id="ARBA00004141"/>
    </source>
</evidence>
<sequence>MSTPGQPPPSAEAKPGPQEVAEETAIEVKETAAEAEKAPQAPLSNYWRILSFRTTTDSCAMIAGLLCAVGSGTALPLMNIVFGHLVRDFNGYFLPNTTVTEDKFKSAVSKNALYIVYLFIGKFVLTYASMFCFRTTGLRISANIRLSYLESLFAQPIQRLDEVSSGTVANTITTSANTIQMSISDKLHALFMALALTVTAYAIAFRYSWALTLVTSSTLLFILVVFCISTPIVIKQLQGVEESNAKAASIAGEVFGSIRAIFSLNAEKTLTDKYFASVNESQTRGAAMSMQLGIQLGPMFFAMYSSFALAFWFGLKLFREGQISNISAVITVVFSILIVVAVLGSLAAPAMAITKAVSVSPEFFSMIDSKPAAHDGLTEPEVSASDDIELEDVDFAYPTRPTVQVLRGFNARFLKGKTTALVGPSGSGKSTIVALLERWYESSITNRGVVSIGGRNIREVNLKWWRSRIGLVQQEPFIFNDTIVSNVAFGLTGTKWEHDSDSSKRERVERACKEAFADEFIQQLPDGYLTKVGESGLKLSGGQRQRLAIARSIIREPAILILDEATSSIDVRGEKIVQKALDRVSRDRTTIVIAHRLSTIRKADNIIVIREGHNVEEGTHEHLLSNPDGLYASLVRAQQLEAESAPEKLEADKAASLETVEGKESRSSVKEQAADATISTYRPQGFFMSFGRFLYEQRRYWVLYLLILAGAMGAGSAFSLQSWIFARLVAVFQLTGARLKERGDFWSLMFFVLALGVGTCYFSLGYNSNTLSVYISSAYRRKYFQDLLCNPVSFFDLEANASGSIMSRLSTDPKLIQELLGFNGVFPLISMFNILGCVAIAFSFGWKLTLVTFFSAMPVIFIAAFVRIGFELKFEEWNSKVFADSSQFATEAIGAVRTVTSLTMEDSIIQKYSGLLRDQVRKATIKATYASLVFALSDSLELCAMALTFWYGGQLLATHEYNTVQFFVIYVAIVQGAQGAGQFFSFAPNIAQATAAANRILSLRHEVSERQKAMGTQGRALQAANVQAGGASIKFTDVAFGYPTRDALIYQNLNLTIAGGQFVAFVGPSGCGKTTVISLLERFYEPLSGTITFNNQDVRDLEMSSYRRTLALVAQEPKLFDGTIRENLLLGLEREVSDETITQACKDAEIHDFIISLPDGYATALGINTQTSLSGGQKQRLCLARALLRRPTLLLLDEATSSLDSQSEKLVQGAIERLAAQRSMTVVAVAHRLATIQKADVIFVFGESELSPGSSIVEQGTHHDLLRRRGAYWQMVSENQDSQLLLRLRSAFFLFLCLISPTNLAVDSVRNKHSIDNRQKQRQTLNSTPSE</sequence>
<dbReference type="Gene3D" id="3.40.50.300">
    <property type="entry name" value="P-loop containing nucleotide triphosphate hydrolases"/>
    <property type="match status" value="2"/>
</dbReference>